<dbReference type="SUPFAM" id="SSF51735">
    <property type="entry name" value="NAD(P)-binding Rossmann-fold domains"/>
    <property type="match status" value="1"/>
</dbReference>
<gene>
    <name evidence="5" type="ORF">EJ02DRAFT_516822</name>
</gene>
<protein>
    <submittedName>
        <fullName evidence="5">NAD(P)-binding protein</fullName>
    </submittedName>
</protein>
<sequence>MSIKSVLILGASGSVGAPILAALLAEPIFTVTILSREKSSAEFPAGIPVKRVSDEFTTEELTEAFHGQDAVVVALSTAPVTVEGKEKGNGEKGLAFRLIDAAVAAGVKRFIPSEYGANNLDPRARTLVPIYDRKGEMLEYLIGSASSSLHLTWTSICCGSWLDWALDPSKSGDFLGIDVKGRKAIVYDSGLKTFSVTTSVNTGLAVAKTLRNPSLTANRQIFLSDFTTSTREIVAELESQIGEKFDIDQKDSKPVIKELRERFDKGEWEATVALTSISFGADVDVGYNYEKEQERSGSSNFQQTSADAISLPRRLDIAIRPREHSRSAPPVDMLALLKLNASTLISTASSSKSRSTIWLSKTSSSWPMARVRSAAYTGFSATATRTVFKKS</sequence>
<keyword evidence="2" id="KW-0521">NADP</keyword>
<name>A0A6A5S206_9PLEO</name>
<feature type="domain" description="NAD(P)-binding" evidence="4">
    <location>
        <begin position="10"/>
        <end position="163"/>
    </location>
</feature>
<evidence type="ECO:0000259" key="4">
    <source>
        <dbReference type="Pfam" id="PF13460"/>
    </source>
</evidence>
<evidence type="ECO:0000313" key="6">
    <source>
        <dbReference type="Proteomes" id="UP000800038"/>
    </source>
</evidence>
<keyword evidence="3" id="KW-0560">Oxidoreductase</keyword>
<dbReference type="Pfam" id="PF13460">
    <property type="entry name" value="NAD_binding_10"/>
    <property type="match status" value="1"/>
</dbReference>
<evidence type="ECO:0000256" key="3">
    <source>
        <dbReference type="ARBA" id="ARBA00023002"/>
    </source>
</evidence>
<dbReference type="InterPro" id="IPR051609">
    <property type="entry name" value="NmrA/Isoflavone_reductase-like"/>
</dbReference>
<dbReference type="PANTHER" id="PTHR47706">
    <property type="entry name" value="NMRA-LIKE FAMILY PROTEIN"/>
    <property type="match status" value="1"/>
</dbReference>
<dbReference type="GO" id="GO:0016491">
    <property type="term" value="F:oxidoreductase activity"/>
    <property type="evidence" value="ECO:0007669"/>
    <property type="project" value="UniProtKB-KW"/>
</dbReference>
<keyword evidence="6" id="KW-1185">Reference proteome</keyword>
<accession>A0A6A5S206</accession>
<evidence type="ECO:0000256" key="2">
    <source>
        <dbReference type="ARBA" id="ARBA00022857"/>
    </source>
</evidence>
<dbReference type="InterPro" id="IPR036291">
    <property type="entry name" value="NAD(P)-bd_dom_sf"/>
</dbReference>
<dbReference type="Gene3D" id="3.40.50.720">
    <property type="entry name" value="NAD(P)-binding Rossmann-like Domain"/>
    <property type="match status" value="1"/>
</dbReference>
<dbReference type="InterPro" id="IPR016040">
    <property type="entry name" value="NAD(P)-bd_dom"/>
</dbReference>
<dbReference type="OrthoDB" id="9974981at2759"/>
<comment type="similarity">
    <text evidence="1">Belongs to the NmrA-type oxidoreductase family. Isoflavone reductase subfamily.</text>
</comment>
<dbReference type="EMBL" id="ML976385">
    <property type="protein sequence ID" value="KAF1934745.1"/>
    <property type="molecule type" value="Genomic_DNA"/>
</dbReference>
<evidence type="ECO:0000256" key="1">
    <source>
        <dbReference type="ARBA" id="ARBA00005725"/>
    </source>
</evidence>
<dbReference type="Gene3D" id="3.90.25.10">
    <property type="entry name" value="UDP-galactose 4-epimerase, domain 1"/>
    <property type="match status" value="1"/>
</dbReference>
<organism evidence="5 6">
    <name type="scientific">Clathrospora elynae</name>
    <dbReference type="NCBI Taxonomy" id="706981"/>
    <lineage>
        <taxon>Eukaryota</taxon>
        <taxon>Fungi</taxon>
        <taxon>Dikarya</taxon>
        <taxon>Ascomycota</taxon>
        <taxon>Pezizomycotina</taxon>
        <taxon>Dothideomycetes</taxon>
        <taxon>Pleosporomycetidae</taxon>
        <taxon>Pleosporales</taxon>
        <taxon>Diademaceae</taxon>
        <taxon>Clathrospora</taxon>
    </lineage>
</organism>
<dbReference type="InterPro" id="IPR045312">
    <property type="entry name" value="PCBER-like"/>
</dbReference>
<dbReference type="Proteomes" id="UP000800038">
    <property type="component" value="Unassembled WGS sequence"/>
</dbReference>
<dbReference type="CDD" id="cd05259">
    <property type="entry name" value="PCBER_SDR_a"/>
    <property type="match status" value="1"/>
</dbReference>
<proteinExistence type="inferred from homology"/>
<dbReference type="AlphaFoldDB" id="A0A6A5S206"/>
<dbReference type="PANTHER" id="PTHR47706:SF10">
    <property type="entry name" value="NMRA-LIKE DOMAIN-CONTAINING PROTEIN"/>
    <property type="match status" value="1"/>
</dbReference>
<reference evidence="5" key="1">
    <citation type="journal article" date="2020" name="Stud. Mycol.">
        <title>101 Dothideomycetes genomes: a test case for predicting lifestyles and emergence of pathogens.</title>
        <authorList>
            <person name="Haridas S."/>
            <person name="Albert R."/>
            <person name="Binder M."/>
            <person name="Bloem J."/>
            <person name="Labutti K."/>
            <person name="Salamov A."/>
            <person name="Andreopoulos B."/>
            <person name="Baker S."/>
            <person name="Barry K."/>
            <person name="Bills G."/>
            <person name="Bluhm B."/>
            <person name="Cannon C."/>
            <person name="Castanera R."/>
            <person name="Culley D."/>
            <person name="Daum C."/>
            <person name="Ezra D."/>
            <person name="Gonzalez J."/>
            <person name="Henrissat B."/>
            <person name="Kuo A."/>
            <person name="Liang C."/>
            <person name="Lipzen A."/>
            <person name="Lutzoni F."/>
            <person name="Magnuson J."/>
            <person name="Mondo S."/>
            <person name="Nolan M."/>
            <person name="Ohm R."/>
            <person name="Pangilinan J."/>
            <person name="Park H.-J."/>
            <person name="Ramirez L."/>
            <person name="Alfaro M."/>
            <person name="Sun H."/>
            <person name="Tritt A."/>
            <person name="Yoshinaga Y."/>
            <person name="Zwiers L.-H."/>
            <person name="Turgeon B."/>
            <person name="Goodwin S."/>
            <person name="Spatafora J."/>
            <person name="Crous P."/>
            <person name="Grigoriev I."/>
        </authorList>
    </citation>
    <scope>NUCLEOTIDE SEQUENCE</scope>
    <source>
        <strain evidence="5">CBS 161.51</strain>
    </source>
</reference>
<evidence type="ECO:0000313" key="5">
    <source>
        <dbReference type="EMBL" id="KAF1934745.1"/>
    </source>
</evidence>